<name>A0AAX6GSQ6_IRIPA</name>
<comment type="caution">
    <text evidence="2">The sequence shown here is derived from an EMBL/GenBank/DDBJ whole genome shotgun (WGS) entry which is preliminary data.</text>
</comment>
<sequence length="54" mass="6168">MLFNLTEENLRQKMEFFLEEVGFEISSQQPSGVHSEPQEEAEAPAFRYESSEGG</sequence>
<reference evidence="2" key="1">
    <citation type="journal article" date="2023" name="GigaByte">
        <title>Genome assembly of the bearded iris, Iris pallida Lam.</title>
        <authorList>
            <person name="Bruccoleri R.E."/>
            <person name="Oakeley E.J."/>
            <person name="Faust A.M.E."/>
            <person name="Altorfer M."/>
            <person name="Dessus-Babus S."/>
            <person name="Burckhardt D."/>
            <person name="Oertli M."/>
            <person name="Naumann U."/>
            <person name="Petersen F."/>
            <person name="Wong J."/>
        </authorList>
    </citation>
    <scope>NUCLEOTIDE SEQUENCE</scope>
    <source>
        <strain evidence="2">GSM-AAB239-AS_SAM_17_03QT</strain>
    </source>
</reference>
<feature type="region of interest" description="Disordered" evidence="1">
    <location>
        <begin position="27"/>
        <end position="54"/>
    </location>
</feature>
<dbReference type="EMBL" id="JANAVB010016598">
    <property type="protein sequence ID" value="KAJ6831759.1"/>
    <property type="molecule type" value="Genomic_DNA"/>
</dbReference>
<reference evidence="2" key="2">
    <citation type="submission" date="2023-04" db="EMBL/GenBank/DDBJ databases">
        <authorList>
            <person name="Bruccoleri R.E."/>
            <person name="Oakeley E.J."/>
            <person name="Faust A.-M."/>
            <person name="Dessus-Babus S."/>
            <person name="Altorfer M."/>
            <person name="Burckhardt D."/>
            <person name="Oertli M."/>
            <person name="Naumann U."/>
            <person name="Petersen F."/>
            <person name="Wong J."/>
        </authorList>
    </citation>
    <scope>NUCLEOTIDE SEQUENCE</scope>
    <source>
        <strain evidence="2">GSM-AAB239-AS_SAM_17_03QT</strain>
        <tissue evidence="2">Leaf</tissue>
    </source>
</reference>
<dbReference type="AlphaFoldDB" id="A0AAX6GSQ6"/>
<evidence type="ECO:0000313" key="3">
    <source>
        <dbReference type="Proteomes" id="UP001140949"/>
    </source>
</evidence>
<evidence type="ECO:0000256" key="1">
    <source>
        <dbReference type="SAM" id="MobiDB-lite"/>
    </source>
</evidence>
<proteinExistence type="predicted"/>
<protein>
    <submittedName>
        <fullName evidence="2">Uncharacterized protein</fullName>
    </submittedName>
</protein>
<gene>
    <name evidence="2" type="ORF">M6B38_347395</name>
</gene>
<keyword evidence="3" id="KW-1185">Reference proteome</keyword>
<organism evidence="2 3">
    <name type="scientific">Iris pallida</name>
    <name type="common">Sweet iris</name>
    <dbReference type="NCBI Taxonomy" id="29817"/>
    <lineage>
        <taxon>Eukaryota</taxon>
        <taxon>Viridiplantae</taxon>
        <taxon>Streptophyta</taxon>
        <taxon>Embryophyta</taxon>
        <taxon>Tracheophyta</taxon>
        <taxon>Spermatophyta</taxon>
        <taxon>Magnoliopsida</taxon>
        <taxon>Liliopsida</taxon>
        <taxon>Asparagales</taxon>
        <taxon>Iridaceae</taxon>
        <taxon>Iridoideae</taxon>
        <taxon>Irideae</taxon>
        <taxon>Iris</taxon>
    </lineage>
</organism>
<dbReference type="Proteomes" id="UP001140949">
    <property type="component" value="Unassembled WGS sequence"/>
</dbReference>
<accession>A0AAX6GSQ6</accession>
<evidence type="ECO:0000313" key="2">
    <source>
        <dbReference type="EMBL" id="KAJ6831759.1"/>
    </source>
</evidence>